<dbReference type="Pfam" id="PF01872">
    <property type="entry name" value="RibD_C"/>
    <property type="match status" value="1"/>
</dbReference>
<dbReference type="InterPro" id="IPR002734">
    <property type="entry name" value="RibDG_C"/>
</dbReference>
<accession>A0A1F7JKH9</accession>
<gene>
    <name evidence="2" type="ORF">A3J15_01875</name>
</gene>
<dbReference type="AlphaFoldDB" id="A0A1F7JKH9"/>
<evidence type="ECO:0000313" key="2">
    <source>
        <dbReference type="EMBL" id="OGK56120.1"/>
    </source>
</evidence>
<dbReference type="GO" id="GO:0008703">
    <property type="term" value="F:5-amino-6-(5-phosphoribosylamino)uracil reductase activity"/>
    <property type="evidence" value="ECO:0007669"/>
    <property type="project" value="InterPro"/>
</dbReference>
<dbReference type="Gene3D" id="3.40.430.10">
    <property type="entry name" value="Dihydrofolate Reductase, subunit A"/>
    <property type="match status" value="1"/>
</dbReference>
<dbReference type="PANTHER" id="PTHR38011:SF11">
    <property type="entry name" value="2,5-DIAMINO-6-RIBOSYLAMINO-4(3H)-PYRIMIDINONE 5'-PHOSPHATE REDUCTASE"/>
    <property type="match status" value="1"/>
</dbReference>
<dbReference type="PANTHER" id="PTHR38011">
    <property type="entry name" value="DIHYDROFOLATE REDUCTASE FAMILY PROTEIN (AFU_ORTHOLOGUE AFUA_8G06820)"/>
    <property type="match status" value="1"/>
</dbReference>
<dbReference type="InterPro" id="IPR050765">
    <property type="entry name" value="Riboflavin_Biosynth_HTPR"/>
</dbReference>
<sequence>MKVVLALAASIDGKITKWDDIQDPYKWTSKEDKHFFGSLIKKSDVMIMGSGTYTAVKGNLNLNLSLLRIVLTRTPDKYKNDEKPGQLEFTDLSPKALLTKLEKVNAGQVLLAAGSKLTSEFMQQGLVDEFFLTIEPKIFGTGKSMFEDRVLDIGLKFVKIKKLNDAGTLLVHYKK</sequence>
<dbReference type="EMBL" id="MGAY01000047">
    <property type="protein sequence ID" value="OGK56120.1"/>
    <property type="molecule type" value="Genomic_DNA"/>
</dbReference>
<proteinExistence type="predicted"/>
<dbReference type="InterPro" id="IPR024072">
    <property type="entry name" value="DHFR-like_dom_sf"/>
</dbReference>
<dbReference type="GO" id="GO:0009231">
    <property type="term" value="P:riboflavin biosynthetic process"/>
    <property type="evidence" value="ECO:0007669"/>
    <property type="project" value="InterPro"/>
</dbReference>
<name>A0A1F7JKH9_9BACT</name>
<comment type="caution">
    <text evidence="2">The sequence shown here is derived from an EMBL/GenBank/DDBJ whole genome shotgun (WGS) entry which is preliminary data.</text>
</comment>
<evidence type="ECO:0000313" key="3">
    <source>
        <dbReference type="Proteomes" id="UP000176376"/>
    </source>
</evidence>
<protein>
    <recommendedName>
        <fullName evidence="1">Bacterial bifunctional deaminase-reductase C-terminal domain-containing protein</fullName>
    </recommendedName>
</protein>
<feature type="domain" description="Bacterial bifunctional deaminase-reductase C-terminal" evidence="1">
    <location>
        <begin position="2"/>
        <end position="163"/>
    </location>
</feature>
<reference evidence="2 3" key="1">
    <citation type="journal article" date="2016" name="Nat. Commun.">
        <title>Thousands of microbial genomes shed light on interconnected biogeochemical processes in an aquifer system.</title>
        <authorList>
            <person name="Anantharaman K."/>
            <person name="Brown C.T."/>
            <person name="Hug L.A."/>
            <person name="Sharon I."/>
            <person name="Castelle C.J."/>
            <person name="Probst A.J."/>
            <person name="Thomas B.C."/>
            <person name="Singh A."/>
            <person name="Wilkins M.J."/>
            <person name="Karaoz U."/>
            <person name="Brodie E.L."/>
            <person name="Williams K.H."/>
            <person name="Hubbard S.S."/>
            <person name="Banfield J.F."/>
        </authorList>
    </citation>
    <scope>NUCLEOTIDE SEQUENCE [LARGE SCALE GENOMIC DNA]</scope>
</reference>
<organism evidence="2 3">
    <name type="scientific">Candidatus Roizmanbacteria bacterium RIFCSPLOWO2_02_FULL_38_10</name>
    <dbReference type="NCBI Taxonomy" id="1802074"/>
    <lineage>
        <taxon>Bacteria</taxon>
        <taxon>Candidatus Roizmaniibacteriota</taxon>
    </lineage>
</organism>
<evidence type="ECO:0000259" key="1">
    <source>
        <dbReference type="Pfam" id="PF01872"/>
    </source>
</evidence>
<dbReference type="STRING" id="1802074.A3J15_01875"/>
<dbReference type="SUPFAM" id="SSF53597">
    <property type="entry name" value="Dihydrofolate reductase-like"/>
    <property type="match status" value="1"/>
</dbReference>
<dbReference type="Proteomes" id="UP000176376">
    <property type="component" value="Unassembled WGS sequence"/>
</dbReference>